<gene>
    <name evidence="2" type="ORF">SELMODRAFT_422642</name>
</gene>
<dbReference type="KEGG" id="smo:SELMODRAFT_422642"/>
<organism evidence="3">
    <name type="scientific">Selaginella moellendorffii</name>
    <name type="common">Spikemoss</name>
    <dbReference type="NCBI Taxonomy" id="88036"/>
    <lineage>
        <taxon>Eukaryota</taxon>
        <taxon>Viridiplantae</taxon>
        <taxon>Streptophyta</taxon>
        <taxon>Embryophyta</taxon>
        <taxon>Tracheophyta</taxon>
        <taxon>Lycopodiopsida</taxon>
        <taxon>Selaginellales</taxon>
        <taxon>Selaginellaceae</taxon>
        <taxon>Selaginella</taxon>
    </lineage>
</organism>
<reference evidence="2 3" key="1">
    <citation type="journal article" date="2011" name="Science">
        <title>The Selaginella genome identifies genetic changes associated with the evolution of vascular plants.</title>
        <authorList>
            <person name="Banks J.A."/>
            <person name="Nishiyama T."/>
            <person name="Hasebe M."/>
            <person name="Bowman J.L."/>
            <person name="Gribskov M."/>
            <person name="dePamphilis C."/>
            <person name="Albert V.A."/>
            <person name="Aono N."/>
            <person name="Aoyama T."/>
            <person name="Ambrose B.A."/>
            <person name="Ashton N.W."/>
            <person name="Axtell M.J."/>
            <person name="Barker E."/>
            <person name="Barker M.S."/>
            <person name="Bennetzen J.L."/>
            <person name="Bonawitz N.D."/>
            <person name="Chapple C."/>
            <person name="Cheng C."/>
            <person name="Correa L.G."/>
            <person name="Dacre M."/>
            <person name="DeBarry J."/>
            <person name="Dreyer I."/>
            <person name="Elias M."/>
            <person name="Engstrom E.M."/>
            <person name="Estelle M."/>
            <person name="Feng L."/>
            <person name="Finet C."/>
            <person name="Floyd S.K."/>
            <person name="Frommer W.B."/>
            <person name="Fujita T."/>
            <person name="Gramzow L."/>
            <person name="Gutensohn M."/>
            <person name="Harholt J."/>
            <person name="Hattori M."/>
            <person name="Heyl A."/>
            <person name="Hirai T."/>
            <person name="Hiwatashi Y."/>
            <person name="Ishikawa M."/>
            <person name="Iwata M."/>
            <person name="Karol K.G."/>
            <person name="Koehler B."/>
            <person name="Kolukisaoglu U."/>
            <person name="Kubo M."/>
            <person name="Kurata T."/>
            <person name="Lalonde S."/>
            <person name="Li K."/>
            <person name="Li Y."/>
            <person name="Litt A."/>
            <person name="Lyons E."/>
            <person name="Manning G."/>
            <person name="Maruyama T."/>
            <person name="Michael T.P."/>
            <person name="Mikami K."/>
            <person name="Miyazaki S."/>
            <person name="Morinaga S."/>
            <person name="Murata T."/>
            <person name="Mueller-Roeber B."/>
            <person name="Nelson D.R."/>
            <person name="Obara M."/>
            <person name="Oguri Y."/>
            <person name="Olmstead R.G."/>
            <person name="Onodera N."/>
            <person name="Petersen B.L."/>
            <person name="Pils B."/>
            <person name="Prigge M."/>
            <person name="Rensing S.A."/>
            <person name="Riano-Pachon D.M."/>
            <person name="Roberts A.W."/>
            <person name="Sato Y."/>
            <person name="Scheller H.V."/>
            <person name="Schulz B."/>
            <person name="Schulz C."/>
            <person name="Shakirov E.V."/>
            <person name="Shibagaki N."/>
            <person name="Shinohara N."/>
            <person name="Shippen D.E."/>
            <person name="Soerensen I."/>
            <person name="Sotooka R."/>
            <person name="Sugimoto N."/>
            <person name="Sugita M."/>
            <person name="Sumikawa N."/>
            <person name="Tanurdzic M."/>
            <person name="Theissen G."/>
            <person name="Ulvskov P."/>
            <person name="Wakazuki S."/>
            <person name="Weng J.K."/>
            <person name="Willats W.W."/>
            <person name="Wipf D."/>
            <person name="Wolf P.G."/>
            <person name="Yang L."/>
            <person name="Zimmer A.D."/>
            <person name="Zhu Q."/>
            <person name="Mitros T."/>
            <person name="Hellsten U."/>
            <person name="Loque D."/>
            <person name="Otillar R."/>
            <person name="Salamov A."/>
            <person name="Schmutz J."/>
            <person name="Shapiro H."/>
            <person name="Lindquist E."/>
            <person name="Lucas S."/>
            <person name="Rokhsar D."/>
            <person name="Grigoriev I.V."/>
        </authorList>
    </citation>
    <scope>NUCLEOTIDE SEQUENCE [LARGE SCALE GENOMIC DNA]</scope>
</reference>
<feature type="region of interest" description="Disordered" evidence="1">
    <location>
        <begin position="1"/>
        <end position="25"/>
    </location>
</feature>
<evidence type="ECO:0000313" key="2">
    <source>
        <dbReference type="EMBL" id="EFJ15597.1"/>
    </source>
</evidence>
<proteinExistence type="predicted"/>
<evidence type="ECO:0000256" key="1">
    <source>
        <dbReference type="SAM" id="MobiDB-lite"/>
    </source>
</evidence>
<dbReference type="AlphaFoldDB" id="D8SJ28"/>
<dbReference type="EMBL" id="GL377622">
    <property type="protein sequence ID" value="EFJ15597.1"/>
    <property type="molecule type" value="Genomic_DNA"/>
</dbReference>
<dbReference type="InParanoid" id="D8SJ28"/>
<feature type="compositionally biased region" description="Basic and acidic residues" evidence="1">
    <location>
        <begin position="180"/>
        <end position="189"/>
    </location>
</feature>
<protein>
    <submittedName>
        <fullName evidence="2">Uncharacterized protein</fullName>
    </submittedName>
</protein>
<dbReference type="Proteomes" id="UP000001514">
    <property type="component" value="Unassembled WGS sequence"/>
</dbReference>
<feature type="region of interest" description="Disordered" evidence="1">
    <location>
        <begin position="330"/>
        <end position="354"/>
    </location>
</feature>
<sequence length="369" mass="41753">MGFGQSKITSGGGSAPGIPDHGSGGQRKLPLMMVSTYYNNHISGNGPNRVLMGPFETAVARKNPEGEFKYTYGFELLHLEDEGEVLVAVVNTTRTKNLASMNLYLWNVSSFDKHCVRILSNEDRLTEARIRYLMEQYALLLLHLDRFDEITRCSVDELVPPTIEEARIKALSRMEKAKEEKAKAAKEDPFYSSSDEEEEEEEDRYWNENIKPEEWHVCKNTTLVAIAEQRIFVAGPGRFSVVIAGPAGARVLSEADPEALDIQIFEYEHRLAPNEFLVMLPETLHVSKLDTVAWNEWVQRGYWEVADRLCEMDDASESSVLVLHKEESRATNSNKEFSSPLSVKRRALSEESDAVEEAEWKKCTCRAAP</sequence>
<keyword evidence="3" id="KW-1185">Reference proteome</keyword>
<dbReference type="HOGENOM" id="CLU_750987_0_0_1"/>
<feature type="region of interest" description="Disordered" evidence="1">
    <location>
        <begin position="180"/>
        <end position="203"/>
    </location>
</feature>
<dbReference type="Gramene" id="EFJ15597">
    <property type="protein sequence ID" value="EFJ15597"/>
    <property type="gene ID" value="SELMODRAFT_422642"/>
</dbReference>
<name>D8SJ28_SELML</name>
<evidence type="ECO:0000313" key="3">
    <source>
        <dbReference type="Proteomes" id="UP000001514"/>
    </source>
</evidence>
<accession>D8SJ28</accession>
<feature type="compositionally biased region" description="Acidic residues" evidence="1">
    <location>
        <begin position="194"/>
        <end position="203"/>
    </location>
</feature>
<feature type="compositionally biased region" description="Polar residues" evidence="1">
    <location>
        <begin position="330"/>
        <end position="341"/>
    </location>
</feature>